<dbReference type="STRING" id="504472.Slin_4934"/>
<dbReference type="GO" id="GO:0032259">
    <property type="term" value="P:methylation"/>
    <property type="evidence" value="ECO:0007669"/>
    <property type="project" value="UniProtKB-KW"/>
</dbReference>
<dbReference type="KEGG" id="sli:Slin_4934"/>
<dbReference type="PANTHER" id="PTHR43861">
    <property type="entry name" value="TRANS-ACONITATE 2-METHYLTRANSFERASE-RELATED"/>
    <property type="match status" value="1"/>
</dbReference>
<dbReference type="SUPFAM" id="SSF53335">
    <property type="entry name" value="S-adenosyl-L-methionine-dependent methyltransferases"/>
    <property type="match status" value="1"/>
</dbReference>
<evidence type="ECO:0000313" key="2">
    <source>
        <dbReference type="Proteomes" id="UP000002028"/>
    </source>
</evidence>
<keyword evidence="2" id="KW-1185">Reference proteome</keyword>
<organism evidence="1 2">
    <name type="scientific">Spirosoma linguale (strain ATCC 33905 / DSM 74 / LMG 10896 / Claus 1)</name>
    <dbReference type="NCBI Taxonomy" id="504472"/>
    <lineage>
        <taxon>Bacteria</taxon>
        <taxon>Pseudomonadati</taxon>
        <taxon>Bacteroidota</taxon>
        <taxon>Cytophagia</taxon>
        <taxon>Cytophagales</taxon>
        <taxon>Cytophagaceae</taxon>
        <taxon>Spirosoma</taxon>
    </lineage>
</organism>
<gene>
    <name evidence="1" type="ordered locus">Slin_4934</name>
</gene>
<dbReference type="eggNOG" id="COG2227">
    <property type="taxonomic scope" value="Bacteria"/>
</dbReference>
<proteinExistence type="predicted"/>
<dbReference type="Gene3D" id="3.40.50.150">
    <property type="entry name" value="Vaccinia Virus protein VP39"/>
    <property type="match status" value="1"/>
</dbReference>
<dbReference type="CDD" id="cd02440">
    <property type="entry name" value="AdoMet_MTases"/>
    <property type="match status" value="1"/>
</dbReference>
<keyword evidence="1" id="KW-0808">Transferase</keyword>
<dbReference type="HOGENOM" id="CLU_826128_0_0_10"/>
<sequence>MTSCPICSQQTNLVYKSFLAYQQGQNYDIYFCENCDSSHANPLKIDEDLYNYIYTKAKILPGYDRYYRFADDVLKVKNPLLYLAETEDTYWAIYDYVINYKIASDPKILEVGCGLGYLTYSLVKSGYNVKGVDISKEAVQEATRRYGKYYEYADIYEYSKTSNEKFDIIILTEVIEHIPDPVGFIAALKDLLSVSGRILVTTPNKDKIISKEMYWDTELPPVHLWWLSKKSFQSMASKLNLDVAFTDFTNFQKNIKEERTYSSPWRQQTLSSEGEILFNVPFNSLRYYIRRYLISHEILNLWRSIKGKVSKGVVREDISISDRLCAILKKKE</sequence>
<dbReference type="GO" id="GO:0008168">
    <property type="term" value="F:methyltransferase activity"/>
    <property type="evidence" value="ECO:0007669"/>
    <property type="project" value="UniProtKB-KW"/>
</dbReference>
<dbReference type="EMBL" id="CP001769">
    <property type="protein sequence ID" value="ADB40912.1"/>
    <property type="molecule type" value="Genomic_DNA"/>
</dbReference>
<dbReference type="Pfam" id="PF13489">
    <property type="entry name" value="Methyltransf_23"/>
    <property type="match status" value="1"/>
</dbReference>
<dbReference type="Proteomes" id="UP000002028">
    <property type="component" value="Chromosome"/>
</dbReference>
<accession>D2QRK7</accession>
<name>D2QRK7_SPILD</name>
<dbReference type="AlphaFoldDB" id="D2QRK7"/>
<reference evidence="1 2" key="1">
    <citation type="journal article" date="2010" name="Stand. Genomic Sci.">
        <title>Complete genome sequence of Spirosoma linguale type strain (1).</title>
        <authorList>
            <person name="Lail K."/>
            <person name="Sikorski J."/>
            <person name="Saunders E."/>
            <person name="Lapidus A."/>
            <person name="Glavina Del Rio T."/>
            <person name="Copeland A."/>
            <person name="Tice H."/>
            <person name="Cheng J.-F."/>
            <person name="Lucas S."/>
            <person name="Nolan M."/>
            <person name="Bruce D."/>
            <person name="Goodwin L."/>
            <person name="Pitluck S."/>
            <person name="Ivanova N."/>
            <person name="Mavromatis K."/>
            <person name="Ovchinnikova G."/>
            <person name="Pati A."/>
            <person name="Chen A."/>
            <person name="Palaniappan K."/>
            <person name="Land M."/>
            <person name="Hauser L."/>
            <person name="Chang Y.-J."/>
            <person name="Jeffries C.D."/>
            <person name="Chain P."/>
            <person name="Brettin T."/>
            <person name="Detter J.C."/>
            <person name="Schuetze A."/>
            <person name="Rohde M."/>
            <person name="Tindall B.J."/>
            <person name="Goeker M."/>
            <person name="Bristow J."/>
            <person name="Eisen J.A."/>
            <person name="Markowitz V."/>
            <person name="Hugenholtz P."/>
            <person name="Kyrpides N.C."/>
            <person name="Klenk H.-P."/>
            <person name="Chen F."/>
        </authorList>
    </citation>
    <scope>NUCLEOTIDE SEQUENCE [LARGE SCALE GENOMIC DNA]</scope>
    <source>
        <strain evidence="2">ATCC 33905 / DSM 74 / LMG 10896 / Claus 1</strain>
    </source>
</reference>
<dbReference type="InterPro" id="IPR029063">
    <property type="entry name" value="SAM-dependent_MTases_sf"/>
</dbReference>
<dbReference type="RefSeq" id="WP_012929413.1">
    <property type="nucleotide sequence ID" value="NC_013730.1"/>
</dbReference>
<evidence type="ECO:0000313" key="1">
    <source>
        <dbReference type="EMBL" id="ADB40912.1"/>
    </source>
</evidence>
<protein>
    <submittedName>
        <fullName evidence="1">Methyltransferase type 11</fullName>
    </submittedName>
</protein>
<keyword evidence="1" id="KW-0489">Methyltransferase</keyword>